<dbReference type="Proteomes" id="UP000006727">
    <property type="component" value="Chromosome 7"/>
</dbReference>
<reference evidence="1 3" key="1">
    <citation type="journal article" date="2008" name="Science">
        <title>The Physcomitrella genome reveals evolutionary insights into the conquest of land by plants.</title>
        <authorList>
            <person name="Rensing S."/>
            <person name="Lang D."/>
            <person name="Zimmer A."/>
            <person name="Terry A."/>
            <person name="Salamov A."/>
            <person name="Shapiro H."/>
            <person name="Nishiyama T."/>
            <person name="Perroud P.-F."/>
            <person name="Lindquist E."/>
            <person name="Kamisugi Y."/>
            <person name="Tanahashi T."/>
            <person name="Sakakibara K."/>
            <person name="Fujita T."/>
            <person name="Oishi K."/>
            <person name="Shin-I T."/>
            <person name="Kuroki Y."/>
            <person name="Toyoda A."/>
            <person name="Suzuki Y."/>
            <person name="Hashimoto A."/>
            <person name="Yamaguchi K."/>
            <person name="Sugano A."/>
            <person name="Kohara Y."/>
            <person name="Fujiyama A."/>
            <person name="Anterola A."/>
            <person name="Aoki S."/>
            <person name="Ashton N."/>
            <person name="Barbazuk W.B."/>
            <person name="Barker E."/>
            <person name="Bennetzen J."/>
            <person name="Bezanilla M."/>
            <person name="Blankenship R."/>
            <person name="Cho S.H."/>
            <person name="Dutcher S."/>
            <person name="Estelle M."/>
            <person name="Fawcett J.A."/>
            <person name="Gundlach H."/>
            <person name="Hanada K."/>
            <person name="Heyl A."/>
            <person name="Hicks K.A."/>
            <person name="Hugh J."/>
            <person name="Lohr M."/>
            <person name="Mayer K."/>
            <person name="Melkozernov A."/>
            <person name="Murata T."/>
            <person name="Nelson D."/>
            <person name="Pils B."/>
            <person name="Prigge M."/>
            <person name="Reiss B."/>
            <person name="Renner T."/>
            <person name="Rombauts S."/>
            <person name="Rushton P."/>
            <person name="Sanderfoot A."/>
            <person name="Schween G."/>
            <person name="Shiu S.-H."/>
            <person name="Stueber K."/>
            <person name="Theodoulou F.L."/>
            <person name="Tu H."/>
            <person name="Van de Peer Y."/>
            <person name="Verrier P.J."/>
            <person name="Waters E."/>
            <person name="Wood A."/>
            <person name="Yang L."/>
            <person name="Cove D."/>
            <person name="Cuming A."/>
            <person name="Hasebe M."/>
            <person name="Lucas S."/>
            <person name="Mishler D.B."/>
            <person name="Reski R."/>
            <person name="Grigoriev I."/>
            <person name="Quatrano R.S."/>
            <person name="Boore J.L."/>
        </authorList>
    </citation>
    <scope>NUCLEOTIDE SEQUENCE [LARGE SCALE GENOMIC DNA]</scope>
    <source>
        <strain evidence="2 3">cv. Gransden 2004</strain>
    </source>
</reference>
<gene>
    <name evidence="1" type="ORF">PHYPA_009942</name>
</gene>
<evidence type="ECO:0000313" key="3">
    <source>
        <dbReference type="Proteomes" id="UP000006727"/>
    </source>
</evidence>
<keyword evidence="3" id="KW-1185">Reference proteome</keyword>
<dbReference type="Gramene" id="Pp3c7_4980V3.1">
    <property type="protein sequence ID" value="PAC:32925892.CDS.1"/>
    <property type="gene ID" value="Pp3c7_4980"/>
</dbReference>
<reference evidence="1 3" key="2">
    <citation type="journal article" date="2018" name="Plant J.">
        <title>The Physcomitrella patens chromosome-scale assembly reveals moss genome structure and evolution.</title>
        <authorList>
            <person name="Lang D."/>
            <person name="Ullrich K.K."/>
            <person name="Murat F."/>
            <person name="Fuchs J."/>
            <person name="Jenkins J."/>
            <person name="Haas F.B."/>
            <person name="Piednoel M."/>
            <person name="Gundlach H."/>
            <person name="Van Bel M."/>
            <person name="Meyberg R."/>
            <person name="Vives C."/>
            <person name="Morata J."/>
            <person name="Symeonidi A."/>
            <person name="Hiss M."/>
            <person name="Muchero W."/>
            <person name="Kamisugi Y."/>
            <person name="Saleh O."/>
            <person name="Blanc G."/>
            <person name="Decker E.L."/>
            <person name="van Gessel N."/>
            <person name="Grimwood J."/>
            <person name="Hayes R.D."/>
            <person name="Graham S.W."/>
            <person name="Gunter L.E."/>
            <person name="McDaniel S.F."/>
            <person name="Hoernstein S.N.W."/>
            <person name="Larsson A."/>
            <person name="Li F.W."/>
            <person name="Perroud P.F."/>
            <person name="Phillips J."/>
            <person name="Ranjan P."/>
            <person name="Rokshar D.S."/>
            <person name="Rothfels C.J."/>
            <person name="Schneider L."/>
            <person name="Shu S."/>
            <person name="Stevenson D.W."/>
            <person name="Thummler F."/>
            <person name="Tillich M."/>
            <person name="Villarreal Aguilar J.C."/>
            <person name="Widiez T."/>
            <person name="Wong G.K."/>
            <person name="Wymore A."/>
            <person name="Zhang Y."/>
            <person name="Zimmer A.D."/>
            <person name="Quatrano R.S."/>
            <person name="Mayer K.F.X."/>
            <person name="Goodstein D."/>
            <person name="Casacuberta J.M."/>
            <person name="Vandepoele K."/>
            <person name="Reski R."/>
            <person name="Cuming A.C."/>
            <person name="Tuskan G.A."/>
            <person name="Maumus F."/>
            <person name="Salse J."/>
            <person name="Schmutz J."/>
            <person name="Rensing S.A."/>
        </authorList>
    </citation>
    <scope>NUCLEOTIDE SEQUENCE [LARGE SCALE GENOMIC DNA]</scope>
    <source>
        <strain evidence="2 3">cv. Gransden 2004</strain>
    </source>
</reference>
<dbReference type="EnsemblPlants" id="Pp3c7_4980V3.1">
    <property type="protein sequence ID" value="PAC:32925892.CDS.1"/>
    <property type="gene ID" value="Pp3c7_4980"/>
</dbReference>
<dbReference type="EMBL" id="ABEU02000007">
    <property type="protein sequence ID" value="PNR50756.1"/>
    <property type="molecule type" value="Genomic_DNA"/>
</dbReference>
<proteinExistence type="predicted"/>
<organism evidence="1">
    <name type="scientific">Physcomitrium patens</name>
    <name type="common">Spreading-leaved earth moss</name>
    <name type="synonym">Physcomitrella patens</name>
    <dbReference type="NCBI Taxonomy" id="3218"/>
    <lineage>
        <taxon>Eukaryota</taxon>
        <taxon>Viridiplantae</taxon>
        <taxon>Streptophyta</taxon>
        <taxon>Embryophyta</taxon>
        <taxon>Bryophyta</taxon>
        <taxon>Bryophytina</taxon>
        <taxon>Bryopsida</taxon>
        <taxon>Funariidae</taxon>
        <taxon>Funariales</taxon>
        <taxon>Funariaceae</taxon>
        <taxon>Physcomitrium</taxon>
    </lineage>
</organism>
<dbReference type="InParanoid" id="A0A2K1KAF4"/>
<name>A0A2K1KAF4_PHYPA</name>
<evidence type="ECO:0000313" key="1">
    <source>
        <dbReference type="EMBL" id="PNR50756.1"/>
    </source>
</evidence>
<dbReference type="AlphaFoldDB" id="A0A2K1KAF4"/>
<accession>A0A2K1KAF4</accession>
<evidence type="ECO:0000313" key="2">
    <source>
        <dbReference type="EnsemblPlants" id="PAC:32925892.CDS.1"/>
    </source>
</evidence>
<reference evidence="2" key="3">
    <citation type="submission" date="2020-12" db="UniProtKB">
        <authorList>
            <consortium name="EnsemblPlants"/>
        </authorList>
    </citation>
    <scope>IDENTIFICATION</scope>
</reference>
<protein>
    <submittedName>
        <fullName evidence="1 2">Uncharacterized protein</fullName>
    </submittedName>
</protein>
<sequence>MSKHLQMQEHGLQKKKESNTPFSIVQLCASPILHQRILQHHCFQATNSANNHNQIS</sequence>